<protein>
    <recommendedName>
        <fullName evidence="1">C-type lectin domain-containing protein</fullName>
    </recommendedName>
</protein>
<dbReference type="InterPro" id="IPR016186">
    <property type="entry name" value="C-type_lectin-like/link_sf"/>
</dbReference>
<dbReference type="AlphaFoldDB" id="A0A382N9R5"/>
<feature type="non-terminal residue" evidence="2">
    <location>
        <position position="1"/>
    </location>
</feature>
<proteinExistence type="predicted"/>
<sequence>ITAVSMTPNYTQEVSGIFHVNNSITVTMSEEVFAAYADGTASGALVAADFVYSLSGGEATLVSTTPSSIMPPAAFTSIGTYNGHTYYRSNSSATWSDAKQLCENAGGYLAVVTSEAENDFIEDNLGISQHIWLGATDESSEGTWTWVNGETFSYANWYSGNPNNHSAIQHYARMYYHLGTWDDVQNSSTAYFVLEMPSTSPTFSYKYTLGVEYNGLPSGYERLSVSPAANSIYDATGNVASTDQSNNIGSFTEEKIREIAWIEHETTFTHYNSMVQVDTNTYAVAYSGSGWDGYLATFTIPTHGRTITEVASVEHYTSNGKNESLCKVDADTYLLAYSDASNDGFLKTFTISAAGAITTGVQLEHDVSYNW</sequence>
<dbReference type="InterPro" id="IPR001304">
    <property type="entry name" value="C-type_lectin-like"/>
</dbReference>
<dbReference type="SUPFAM" id="SSF56436">
    <property type="entry name" value="C-type lectin-like"/>
    <property type="match status" value="1"/>
</dbReference>
<gene>
    <name evidence="2" type="ORF">METZ01_LOCUS310324</name>
</gene>
<dbReference type="InterPro" id="IPR050111">
    <property type="entry name" value="C-type_lectin/snaclec_domain"/>
</dbReference>
<dbReference type="SMART" id="SM00034">
    <property type="entry name" value="CLECT"/>
    <property type="match status" value="1"/>
</dbReference>
<reference evidence="2" key="1">
    <citation type="submission" date="2018-05" db="EMBL/GenBank/DDBJ databases">
        <authorList>
            <person name="Lanie J.A."/>
            <person name="Ng W.-L."/>
            <person name="Kazmierczak K.M."/>
            <person name="Andrzejewski T.M."/>
            <person name="Davidsen T.M."/>
            <person name="Wayne K.J."/>
            <person name="Tettelin H."/>
            <person name="Glass J.I."/>
            <person name="Rusch D."/>
            <person name="Podicherti R."/>
            <person name="Tsui H.-C.T."/>
            <person name="Winkler M.E."/>
        </authorList>
    </citation>
    <scope>NUCLEOTIDE SEQUENCE</scope>
</reference>
<dbReference type="PROSITE" id="PS50041">
    <property type="entry name" value="C_TYPE_LECTIN_2"/>
    <property type="match status" value="1"/>
</dbReference>
<dbReference type="EMBL" id="UINC01098725">
    <property type="protein sequence ID" value="SVC57470.1"/>
    <property type="molecule type" value="Genomic_DNA"/>
</dbReference>
<accession>A0A382N9R5</accession>
<dbReference type="InterPro" id="IPR016187">
    <property type="entry name" value="CTDL_fold"/>
</dbReference>
<dbReference type="InterPro" id="IPR034007">
    <property type="entry name" value="CTLD_bac"/>
</dbReference>
<feature type="non-terminal residue" evidence="2">
    <location>
        <position position="371"/>
    </location>
</feature>
<dbReference type="CDD" id="cd03603">
    <property type="entry name" value="CLECT_VCBS"/>
    <property type="match status" value="1"/>
</dbReference>
<organism evidence="2">
    <name type="scientific">marine metagenome</name>
    <dbReference type="NCBI Taxonomy" id="408172"/>
    <lineage>
        <taxon>unclassified sequences</taxon>
        <taxon>metagenomes</taxon>
        <taxon>ecological metagenomes</taxon>
    </lineage>
</organism>
<dbReference type="Gene3D" id="3.10.100.10">
    <property type="entry name" value="Mannose-Binding Protein A, subunit A"/>
    <property type="match status" value="1"/>
</dbReference>
<evidence type="ECO:0000259" key="1">
    <source>
        <dbReference type="PROSITE" id="PS50041"/>
    </source>
</evidence>
<evidence type="ECO:0000313" key="2">
    <source>
        <dbReference type="EMBL" id="SVC57470.1"/>
    </source>
</evidence>
<feature type="domain" description="C-type lectin" evidence="1">
    <location>
        <begin position="81"/>
        <end position="195"/>
    </location>
</feature>
<dbReference type="PANTHER" id="PTHR22803">
    <property type="entry name" value="MANNOSE, PHOSPHOLIPASE, LECTIN RECEPTOR RELATED"/>
    <property type="match status" value="1"/>
</dbReference>
<name>A0A382N9R5_9ZZZZ</name>
<dbReference type="Pfam" id="PF00059">
    <property type="entry name" value="Lectin_C"/>
    <property type="match status" value="1"/>
</dbReference>